<protein>
    <submittedName>
        <fullName evidence="2">Uncharacterized protein</fullName>
    </submittedName>
</protein>
<evidence type="ECO:0000256" key="1">
    <source>
        <dbReference type="SAM" id="MobiDB-lite"/>
    </source>
</evidence>
<organism evidence="2 3">
    <name type="scientific">Verticillium longisporum</name>
    <name type="common">Verticillium dahliae var. longisporum</name>
    <dbReference type="NCBI Taxonomy" id="100787"/>
    <lineage>
        <taxon>Eukaryota</taxon>
        <taxon>Fungi</taxon>
        <taxon>Dikarya</taxon>
        <taxon>Ascomycota</taxon>
        <taxon>Pezizomycotina</taxon>
        <taxon>Sordariomycetes</taxon>
        <taxon>Hypocreomycetidae</taxon>
        <taxon>Glomerellales</taxon>
        <taxon>Plectosphaerellaceae</taxon>
        <taxon>Verticillium</taxon>
    </lineage>
</organism>
<name>A0A0G4NMN2_VERLO</name>
<sequence>HRAHDNPHTSSRRGPRFQPFRQCGWHHGRHALANGGNAQPTRRQSRRHQCNDAARALDADRCPETQAAAREDAAQVSAGHGARY</sequence>
<feature type="region of interest" description="Disordered" evidence="1">
    <location>
        <begin position="1"/>
        <end position="84"/>
    </location>
</feature>
<reference evidence="3" key="1">
    <citation type="submission" date="2015-05" db="EMBL/GenBank/DDBJ databases">
        <authorList>
            <person name="Fogelqvist Johan"/>
        </authorList>
    </citation>
    <scope>NUCLEOTIDE SEQUENCE [LARGE SCALE GENOMIC DNA]</scope>
</reference>
<evidence type="ECO:0000313" key="3">
    <source>
        <dbReference type="Proteomes" id="UP000045706"/>
    </source>
</evidence>
<feature type="compositionally biased region" description="Basic and acidic residues" evidence="1">
    <location>
        <begin position="55"/>
        <end position="73"/>
    </location>
</feature>
<dbReference type="Proteomes" id="UP000045706">
    <property type="component" value="Unassembled WGS sequence"/>
</dbReference>
<gene>
    <name evidence="2" type="ORF">BN1723_020379</name>
</gene>
<evidence type="ECO:0000313" key="2">
    <source>
        <dbReference type="EMBL" id="CRK47740.1"/>
    </source>
</evidence>
<dbReference type="AlphaFoldDB" id="A0A0G4NMN2"/>
<feature type="non-terminal residue" evidence="2">
    <location>
        <position position="1"/>
    </location>
</feature>
<dbReference type="EMBL" id="CVQI01036925">
    <property type="protein sequence ID" value="CRK47740.1"/>
    <property type="molecule type" value="Genomic_DNA"/>
</dbReference>
<accession>A0A0G4NMN2</accession>
<proteinExistence type="predicted"/>